<evidence type="ECO:0000256" key="1">
    <source>
        <dbReference type="ARBA" id="ARBA00001913"/>
    </source>
</evidence>
<evidence type="ECO:0000313" key="8">
    <source>
        <dbReference type="EMBL" id="MDT0498035.1"/>
    </source>
</evidence>
<dbReference type="SUPFAM" id="SSF53686">
    <property type="entry name" value="Tryptophan synthase beta subunit-like PLP-dependent enzymes"/>
    <property type="match status" value="1"/>
</dbReference>
<dbReference type="RefSeq" id="WP_311365425.1">
    <property type="nucleotide sequence ID" value="NZ_JAVRIC010000016.1"/>
</dbReference>
<dbReference type="InterPro" id="IPR000634">
    <property type="entry name" value="Ser/Thr_deHydtase_PyrdxlP-BS"/>
</dbReference>
<evidence type="ECO:0000256" key="2">
    <source>
        <dbReference type="ARBA" id="ARBA00001933"/>
    </source>
</evidence>
<dbReference type="Proteomes" id="UP001254608">
    <property type="component" value="Unassembled WGS sequence"/>
</dbReference>
<reference evidence="8 9" key="1">
    <citation type="submission" date="2023-09" db="EMBL/GenBank/DDBJ databases">
        <authorList>
            <person name="Rey-Velasco X."/>
        </authorList>
    </citation>
    <scope>NUCLEOTIDE SEQUENCE [LARGE SCALE GENOMIC DNA]</scope>
    <source>
        <strain evidence="8 9">W345</strain>
    </source>
</reference>
<dbReference type="PANTHER" id="PTHR43050">
    <property type="entry name" value="SERINE / THREONINE RACEMASE FAMILY MEMBER"/>
    <property type="match status" value="1"/>
</dbReference>
<dbReference type="Pfam" id="PF00291">
    <property type="entry name" value="PALP"/>
    <property type="match status" value="1"/>
</dbReference>
<comment type="cofactor">
    <cofactor evidence="4">
        <name>Mg(2+)</name>
        <dbReference type="ChEBI" id="CHEBI:18420"/>
    </cofactor>
</comment>
<keyword evidence="6" id="KW-0663">Pyridoxal phosphate</keyword>
<comment type="caution">
    <text evidence="8">The sequence shown here is derived from an EMBL/GenBank/DDBJ whole genome shotgun (WGS) entry which is preliminary data.</text>
</comment>
<dbReference type="PROSITE" id="PS00165">
    <property type="entry name" value="DEHYDRATASE_SER_THR"/>
    <property type="match status" value="1"/>
</dbReference>
<dbReference type="Gene3D" id="3.40.50.1100">
    <property type="match status" value="2"/>
</dbReference>
<keyword evidence="5" id="KW-0460">Magnesium</keyword>
<proteinExistence type="predicted"/>
<dbReference type="CDD" id="cd01562">
    <property type="entry name" value="Thr-dehyd"/>
    <property type="match status" value="1"/>
</dbReference>
<evidence type="ECO:0000256" key="5">
    <source>
        <dbReference type="ARBA" id="ARBA00022842"/>
    </source>
</evidence>
<protein>
    <submittedName>
        <fullName evidence="8">Pyridoxal-phosphate dependent enzyme</fullName>
    </submittedName>
</protein>
<name>A0ABU2WJJ1_9GAMM</name>
<dbReference type="InterPro" id="IPR036052">
    <property type="entry name" value="TrpB-like_PALP_sf"/>
</dbReference>
<gene>
    <name evidence="8" type="ORF">RM530_11765</name>
</gene>
<dbReference type="InterPro" id="IPR001926">
    <property type="entry name" value="TrpB-like_PALP"/>
</dbReference>
<keyword evidence="9" id="KW-1185">Reference proteome</keyword>
<comment type="cofactor">
    <cofactor evidence="2">
        <name>pyridoxal 5'-phosphate</name>
        <dbReference type="ChEBI" id="CHEBI:597326"/>
    </cofactor>
</comment>
<feature type="domain" description="Tryptophan synthase beta chain-like PALP" evidence="7">
    <location>
        <begin position="20"/>
        <end position="307"/>
    </location>
</feature>
<dbReference type="EMBL" id="JAVRIC010000016">
    <property type="protein sequence ID" value="MDT0498035.1"/>
    <property type="molecule type" value="Genomic_DNA"/>
</dbReference>
<evidence type="ECO:0000313" key="9">
    <source>
        <dbReference type="Proteomes" id="UP001254608"/>
    </source>
</evidence>
<evidence type="ECO:0000259" key="7">
    <source>
        <dbReference type="Pfam" id="PF00291"/>
    </source>
</evidence>
<dbReference type="PANTHER" id="PTHR43050:SF1">
    <property type="entry name" value="SERINE RACEMASE"/>
    <property type="match status" value="1"/>
</dbReference>
<comment type="cofactor">
    <cofactor evidence="3">
        <name>Mn(2+)</name>
        <dbReference type="ChEBI" id="CHEBI:29035"/>
    </cofactor>
</comment>
<evidence type="ECO:0000256" key="4">
    <source>
        <dbReference type="ARBA" id="ARBA00001946"/>
    </source>
</evidence>
<comment type="cofactor">
    <cofactor evidence="1">
        <name>Ca(2+)</name>
        <dbReference type="ChEBI" id="CHEBI:29108"/>
    </cofactor>
</comment>
<organism evidence="8 9">
    <name type="scientific">Banduia mediterranea</name>
    <dbReference type="NCBI Taxonomy" id="3075609"/>
    <lineage>
        <taxon>Bacteria</taxon>
        <taxon>Pseudomonadati</taxon>
        <taxon>Pseudomonadota</taxon>
        <taxon>Gammaproteobacteria</taxon>
        <taxon>Nevskiales</taxon>
        <taxon>Algiphilaceae</taxon>
        <taxon>Banduia</taxon>
    </lineage>
</organism>
<evidence type="ECO:0000256" key="3">
    <source>
        <dbReference type="ARBA" id="ARBA00001936"/>
    </source>
</evidence>
<evidence type="ECO:0000256" key="6">
    <source>
        <dbReference type="ARBA" id="ARBA00022898"/>
    </source>
</evidence>
<accession>A0ABU2WJJ1</accession>
<sequence length="324" mass="33885">MNPLDIPAAKDVLDAARRIENRVRRTPVLDDVHLDERSGARLHFKCENLQYGGAFKLRGAMNAVWSLSETEASAGVATHSSGNHGAALALAARSRGIACHAVVPEGAVRSKLDNIAANGATIHRCAANQHAREAGLALVLAQTGAVPIPPFDDARVIAGQGTAALELMQDVPGLECLVAPVGGGGLAAGTVLAAGIGSPTPLVYAAEPRGADDTWRSLSSGVRVTEQLPATIADGLRTTVGVRNFEILRGGLAAVLCVDEHEIIAAMKLAWSRLKLVIEPSSAVALAAILRHREHFAGRRVGVILSGGNVDLDQLPWLTQQRPN</sequence>